<name>A0A6C0JCQ7_9ZZZZ</name>
<sequence length="221" mass="25678">MILIIISFILGTIIVYLNSKKVNYINLIVISIIIYIILLFIKLKIYKIENFNCKTNKCINKTAVIQNKQIKEKDTPLMPIIPTQKALNQIKKTQSISTHTLDKTENKSSKIELAPKSNIEEEILKKIDILNTKVNNLIQLEGSHNEYNINEMPHYNIDKNRIRDENQQKKRLNVGGTPRHIMGYSYVDPKDWTDINRRGTLKHSFNEKDSNPSAHSRFFSI</sequence>
<proteinExistence type="predicted"/>
<reference evidence="2" key="1">
    <citation type="journal article" date="2020" name="Nature">
        <title>Giant virus diversity and host interactions through global metagenomics.</title>
        <authorList>
            <person name="Schulz F."/>
            <person name="Roux S."/>
            <person name="Paez-Espino D."/>
            <person name="Jungbluth S."/>
            <person name="Walsh D.A."/>
            <person name="Denef V.J."/>
            <person name="McMahon K.D."/>
            <person name="Konstantinidis K.T."/>
            <person name="Eloe-Fadrosh E.A."/>
            <person name="Kyrpides N.C."/>
            <person name="Woyke T."/>
        </authorList>
    </citation>
    <scope>NUCLEOTIDE SEQUENCE</scope>
    <source>
        <strain evidence="2">GVMAG-M-3300025874-2</strain>
    </source>
</reference>
<evidence type="ECO:0000313" key="2">
    <source>
        <dbReference type="EMBL" id="QHU01548.1"/>
    </source>
</evidence>
<feature type="transmembrane region" description="Helical" evidence="1">
    <location>
        <begin position="24"/>
        <end position="41"/>
    </location>
</feature>
<keyword evidence="1" id="KW-0472">Membrane</keyword>
<keyword evidence="1" id="KW-0812">Transmembrane</keyword>
<organism evidence="2">
    <name type="scientific">viral metagenome</name>
    <dbReference type="NCBI Taxonomy" id="1070528"/>
    <lineage>
        <taxon>unclassified sequences</taxon>
        <taxon>metagenomes</taxon>
        <taxon>organismal metagenomes</taxon>
    </lineage>
</organism>
<accession>A0A6C0JCQ7</accession>
<protein>
    <submittedName>
        <fullName evidence="2">Uncharacterized protein</fullName>
    </submittedName>
</protein>
<keyword evidence="1" id="KW-1133">Transmembrane helix</keyword>
<dbReference type="AlphaFoldDB" id="A0A6C0JCQ7"/>
<dbReference type="EMBL" id="MN740346">
    <property type="protein sequence ID" value="QHU01548.1"/>
    <property type="molecule type" value="Genomic_DNA"/>
</dbReference>
<evidence type="ECO:0000256" key="1">
    <source>
        <dbReference type="SAM" id="Phobius"/>
    </source>
</evidence>